<dbReference type="EMBL" id="JAHWGI010001243">
    <property type="protein sequence ID" value="KAK3926166.1"/>
    <property type="molecule type" value="Genomic_DNA"/>
</dbReference>
<proteinExistence type="inferred from homology"/>
<dbReference type="PANTHER" id="PTHR12308">
    <property type="entry name" value="ANOCTAMIN"/>
    <property type="match status" value="1"/>
</dbReference>
<evidence type="ECO:0000256" key="1">
    <source>
        <dbReference type="ARBA" id="ARBA00004651"/>
    </source>
</evidence>
<dbReference type="PANTHER" id="PTHR12308:SF87">
    <property type="entry name" value="ANOCTAMIN"/>
    <property type="match status" value="1"/>
</dbReference>
<evidence type="ECO:0000256" key="4">
    <source>
        <dbReference type="ARBA" id="ARBA00022692"/>
    </source>
</evidence>
<feature type="transmembrane region" description="Helical" evidence="8">
    <location>
        <begin position="546"/>
        <end position="570"/>
    </location>
</feature>
<dbReference type="Pfam" id="PF16178">
    <property type="entry name" value="Anoct_dimer"/>
    <property type="match status" value="1"/>
</dbReference>
<feature type="transmembrane region" description="Helical" evidence="8">
    <location>
        <begin position="590"/>
        <end position="611"/>
    </location>
</feature>
<dbReference type="Proteomes" id="UP001219518">
    <property type="component" value="Unassembled WGS sequence"/>
</dbReference>
<dbReference type="GO" id="GO:0046983">
    <property type="term" value="F:protein dimerization activity"/>
    <property type="evidence" value="ECO:0007669"/>
    <property type="project" value="InterPro"/>
</dbReference>
<feature type="compositionally biased region" description="Basic and acidic residues" evidence="9">
    <location>
        <begin position="1477"/>
        <end position="1492"/>
    </location>
</feature>
<dbReference type="GO" id="GO:0005886">
    <property type="term" value="C:plasma membrane"/>
    <property type="evidence" value="ECO:0007669"/>
    <property type="project" value="UniProtKB-SubCell"/>
</dbReference>
<comment type="subcellular location">
    <subcellularLocation>
        <location evidence="1">Cell membrane</location>
        <topology evidence="1">Multi-pass membrane protein</topology>
    </subcellularLocation>
    <subcellularLocation>
        <location evidence="8">Membrane</location>
        <topology evidence="8">Multi-pass membrane protein</topology>
    </subcellularLocation>
</comment>
<evidence type="ECO:0000256" key="5">
    <source>
        <dbReference type="ARBA" id="ARBA00022989"/>
    </source>
</evidence>
<feature type="transmembrane region" description="Helical" evidence="8">
    <location>
        <begin position="472"/>
        <end position="490"/>
    </location>
</feature>
<feature type="domain" description="Anoctamin transmembrane" evidence="10">
    <location>
        <begin position="381"/>
        <end position="950"/>
    </location>
</feature>
<feature type="compositionally biased region" description="Low complexity" evidence="9">
    <location>
        <begin position="1398"/>
        <end position="1409"/>
    </location>
</feature>
<feature type="compositionally biased region" description="Polar residues" evidence="9">
    <location>
        <begin position="1448"/>
        <end position="1457"/>
    </location>
</feature>
<feature type="region of interest" description="Disordered" evidence="9">
    <location>
        <begin position="1"/>
        <end position="72"/>
    </location>
</feature>
<feature type="compositionally biased region" description="Low complexity" evidence="9">
    <location>
        <begin position="1235"/>
        <end position="1247"/>
    </location>
</feature>
<evidence type="ECO:0000256" key="2">
    <source>
        <dbReference type="ARBA" id="ARBA00009671"/>
    </source>
</evidence>
<feature type="region of interest" description="Disordered" evidence="9">
    <location>
        <begin position="1226"/>
        <end position="1247"/>
    </location>
</feature>
<protein>
    <recommendedName>
        <fullName evidence="8">Anoctamin</fullName>
    </recommendedName>
</protein>
<feature type="region of interest" description="Disordered" evidence="9">
    <location>
        <begin position="1149"/>
        <end position="1169"/>
    </location>
</feature>
<feature type="compositionally biased region" description="Polar residues" evidence="9">
    <location>
        <begin position="1550"/>
        <end position="1575"/>
    </location>
</feature>
<feature type="transmembrane region" description="Helical" evidence="8">
    <location>
        <begin position="389"/>
        <end position="419"/>
    </location>
</feature>
<keyword evidence="4 8" id="KW-0812">Transmembrane</keyword>
<feature type="compositionally biased region" description="Low complexity" evidence="9">
    <location>
        <begin position="55"/>
        <end position="71"/>
    </location>
</feature>
<feature type="compositionally biased region" description="Pro residues" evidence="9">
    <location>
        <begin position="1410"/>
        <end position="1423"/>
    </location>
</feature>
<feature type="compositionally biased region" description="Polar residues" evidence="9">
    <location>
        <begin position="1109"/>
        <end position="1132"/>
    </location>
</feature>
<comment type="caution">
    <text evidence="8">Lacks conserved residue(s) required for the propagation of feature annotation.</text>
</comment>
<evidence type="ECO:0000259" key="11">
    <source>
        <dbReference type="Pfam" id="PF16178"/>
    </source>
</evidence>
<accession>A0AAE1LMW3</accession>
<evidence type="ECO:0000256" key="6">
    <source>
        <dbReference type="ARBA" id="ARBA00023136"/>
    </source>
</evidence>
<comment type="similarity">
    <text evidence="2 8">Belongs to the anoctamin family.</text>
</comment>
<evidence type="ECO:0000256" key="3">
    <source>
        <dbReference type="ARBA" id="ARBA00022475"/>
    </source>
</evidence>
<feature type="region of interest" description="Disordered" evidence="9">
    <location>
        <begin position="1384"/>
        <end position="1681"/>
    </location>
</feature>
<reference evidence="12" key="1">
    <citation type="submission" date="2021-07" db="EMBL/GenBank/DDBJ databases">
        <authorList>
            <person name="Catto M.A."/>
            <person name="Jacobson A."/>
            <person name="Kennedy G."/>
            <person name="Labadie P."/>
            <person name="Hunt B.G."/>
            <person name="Srinivasan R."/>
        </authorList>
    </citation>
    <scope>NUCLEOTIDE SEQUENCE</scope>
    <source>
        <strain evidence="12">PL_HMW_Pooled</strain>
        <tissue evidence="12">Head</tissue>
    </source>
</reference>
<feature type="compositionally biased region" description="Basic residues" evidence="9">
    <location>
        <begin position="1"/>
        <end position="11"/>
    </location>
</feature>
<feature type="compositionally biased region" description="Acidic residues" evidence="9">
    <location>
        <begin position="1159"/>
        <end position="1168"/>
    </location>
</feature>
<feature type="transmembrane region" description="Helical" evidence="8">
    <location>
        <begin position="779"/>
        <end position="801"/>
    </location>
</feature>
<feature type="compositionally biased region" description="Low complexity" evidence="9">
    <location>
        <begin position="1583"/>
        <end position="1593"/>
    </location>
</feature>
<sequence length="1681" mass="183377">MSSRRLRRYSQRRSADRRGNSDYGSIKEDGQGILQEDEDDSDGGARVSADRSADGEVSGSTGAGEAASGSGTISGNGVGGAAGTEAGGGGGGGGEGAANAAAQLYLSARSAPDPATCFSDGQRKIDFVLVYEESVSSNGGGGAATPGVGAGAERAEAGGGLLRSDNNRSAKHEVWRQRFLDNLRRVGLEMEEEIVESDNRKLVHFLKLHATWPVMCHYAEELSMRAPLQIRAYSEAQPNPAENWSAHVLASLRMPNIMAEEVPGKPVDFYTCPFRRSKIDRFLGSDNQQTYFSSVQRSRVLYEILSTAMFGKKKKGEVGIDRLVEEGVFSTAFSLHDGPYRDPAASPGGPGSPCTMNPRQVLYEYWARWGEWYRYQPLDHIRDYFGEKIAIYFAWLGFYTGWLLPAALVGVLVFMYGLFTINDNPLANQVCHSGGSYKMCPLCDENIGCKYWDLSDVCGYARLAYLFDHPGTVFYAIFISLWAVTFLEYWKRKCASLAHHWDCTGFQEEEERPRPEFAARAPFLERNPVTGVREPSFPASLRTKRVAAGIGIIFLMMSLVIIFIVAVIIYRVLVSIPLFQNATFRSQAQSIANLTGAVVNLVLIMAMSRVYEKLAFRLTSWEMHRTQTEFDDNLTFKVFIFQFVNFYSSIFYIAFFKGRFVGYPGNYTLILRLRNEDVSQPQSFIQTVSGREGEPHLTGGYLLQCSAGGCLIELAQQLAVIMIGKQMINNAQELLVPKLKAWWQKKQVKLPRKRVKTRWEEDYQLIDSEGLFQEYLEMVLQFGFITIFVAAFPLAPLFALLNNWVEIRLDAHKLVCETRRPVAERAENIGIWFKILHMLAHLAVISNGFLIAFTSEFLPKLLYQYEYHWNLDGYVNFTLSYSPEGTLSQQCRYRGMRDPTGKHTPFFWRLLAVRFAFVIIFEHVVFGICRLIDILVPDIPESLELKIKRERYLAKQALQDSDTILRVAANHADEEEPPPPFGGMVLDLTSELGALMPPLLIAAPSSSELAKAAQEAMAGPSVLRDLLSPAPSSNLSASTPSRSPVPAAEPNDDKKTRKKQDNQAVRSRPRPRPRTVADVDQVVTSTNGLGPPPRHSMSATAIGARPLGNSRTASVDNSGTNTASRSPQSAPDTSLFEYVALQGADGGDTVSSFVSSGEDGGEAEDEATDLSVSRRRARITVKRRDRPASAFVGEVIADGAGAGVHEVLRRSVPSKLDQAQHVVVTIPQQHDWPDSSSVSEASSTEESVEAGALARGLAGAAAQSAINVACLVHPSPTVPPGQSSVHSSPRKIRGLGSYSVGSDLSSLVSQDPDSFSDLHLRHNLAFGSPKKTPIKTAVGAVAVAPSRPPQREQSDSLGSDISSLAGQDAEQWVEVVVEVDLADAPEGVTPCGPGPGGQQQQQPAASVLPVPLPLAPPLAPPPAAQLTRASSSKGPRRERQRPMPAREQSVSVTSGLNEAQGASADEQGLRSLRHAGARLDIDRVGSASREEGAFPVRSPTSDSSPSATASGPTEASIHSEVVSDIHSELHSEAYSHSLSSDSLERKHSNRSSGMSFGSESATWASAGLSQVSRASVNFEEEASWPSGPSSWSRRSSRDTQNEESANTEEKRRSSGSSMEQSDHIGFRLTSSRDCSAGNGGDPRLFLDRRGPPPPPPRRRIPNAADNNHKPPTSFREKESPV</sequence>
<feature type="domain" description="Anoctamin dimerisation" evidence="11">
    <location>
        <begin position="117"/>
        <end position="378"/>
    </location>
</feature>
<dbReference type="InterPro" id="IPR049452">
    <property type="entry name" value="Anoctamin_TM"/>
</dbReference>
<gene>
    <name evidence="12" type="ORF">KUF71_014415</name>
</gene>
<feature type="region of interest" description="Disordered" evidence="9">
    <location>
        <begin position="1341"/>
        <end position="1361"/>
    </location>
</feature>
<keyword evidence="3" id="KW-1003">Cell membrane</keyword>
<keyword evidence="6 8" id="KW-0472">Membrane</keyword>
<dbReference type="InterPro" id="IPR032394">
    <property type="entry name" value="Anoct_dimer"/>
</dbReference>
<feature type="compositionally biased region" description="Low complexity" evidence="9">
    <location>
        <begin position="1498"/>
        <end position="1516"/>
    </location>
</feature>
<keyword evidence="7" id="KW-0325">Glycoprotein</keyword>
<keyword evidence="5 8" id="KW-1133">Transmembrane helix</keyword>
<evidence type="ECO:0000256" key="9">
    <source>
        <dbReference type="SAM" id="MobiDB-lite"/>
    </source>
</evidence>
<keyword evidence="13" id="KW-1185">Reference proteome</keyword>
<feature type="transmembrane region" description="Helical" evidence="8">
    <location>
        <begin position="831"/>
        <end position="853"/>
    </location>
</feature>
<feature type="compositionally biased region" description="Basic and acidic residues" evidence="9">
    <location>
        <begin position="13"/>
        <end position="30"/>
    </location>
</feature>
<organism evidence="12 13">
    <name type="scientific">Frankliniella fusca</name>
    <dbReference type="NCBI Taxonomy" id="407009"/>
    <lineage>
        <taxon>Eukaryota</taxon>
        <taxon>Metazoa</taxon>
        <taxon>Ecdysozoa</taxon>
        <taxon>Arthropoda</taxon>
        <taxon>Hexapoda</taxon>
        <taxon>Insecta</taxon>
        <taxon>Pterygota</taxon>
        <taxon>Neoptera</taxon>
        <taxon>Paraneoptera</taxon>
        <taxon>Thysanoptera</taxon>
        <taxon>Terebrantia</taxon>
        <taxon>Thripoidea</taxon>
        <taxon>Thripidae</taxon>
        <taxon>Frankliniella</taxon>
    </lineage>
</organism>
<reference evidence="12" key="2">
    <citation type="journal article" date="2023" name="BMC Genomics">
        <title>Pest status, molecular evolution, and epigenetic factors derived from the genome assembly of Frankliniella fusca, a thysanopteran phytovirus vector.</title>
        <authorList>
            <person name="Catto M.A."/>
            <person name="Labadie P.E."/>
            <person name="Jacobson A.L."/>
            <person name="Kennedy G.G."/>
            <person name="Srinivasan R."/>
            <person name="Hunt B.G."/>
        </authorList>
    </citation>
    <scope>NUCLEOTIDE SEQUENCE</scope>
    <source>
        <strain evidence="12">PL_HMW_Pooled</strain>
    </source>
</reference>
<feature type="compositionally biased region" description="Basic and acidic residues" evidence="9">
    <location>
        <begin position="1051"/>
        <end position="1061"/>
    </location>
</feature>
<feature type="compositionally biased region" description="Low complexity" evidence="9">
    <location>
        <begin position="1026"/>
        <end position="1044"/>
    </location>
</feature>
<evidence type="ECO:0000313" key="12">
    <source>
        <dbReference type="EMBL" id="KAK3926166.1"/>
    </source>
</evidence>
<feature type="region of interest" description="Disordered" evidence="9">
    <location>
        <begin position="1024"/>
        <end position="1132"/>
    </location>
</feature>
<evidence type="ECO:0000256" key="8">
    <source>
        <dbReference type="RuleBase" id="RU280814"/>
    </source>
</evidence>
<comment type="caution">
    <text evidence="12">The sequence shown here is derived from an EMBL/GenBank/DDBJ whole genome shotgun (WGS) entry which is preliminary data.</text>
</comment>
<name>A0AAE1LMW3_9NEOP</name>
<dbReference type="InterPro" id="IPR007632">
    <property type="entry name" value="Anoctamin"/>
</dbReference>
<dbReference type="GO" id="GO:0005254">
    <property type="term" value="F:chloride channel activity"/>
    <property type="evidence" value="ECO:0007669"/>
    <property type="project" value="TreeGrafter"/>
</dbReference>
<evidence type="ECO:0000313" key="13">
    <source>
        <dbReference type="Proteomes" id="UP001219518"/>
    </source>
</evidence>
<dbReference type="Pfam" id="PF04547">
    <property type="entry name" value="Anoctamin"/>
    <property type="match status" value="1"/>
</dbReference>
<evidence type="ECO:0000256" key="7">
    <source>
        <dbReference type="ARBA" id="ARBA00023180"/>
    </source>
</evidence>
<evidence type="ECO:0000259" key="10">
    <source>
        <dbReference type="Pfam" id="PF04547"/>
    </source>
</evidence>
<feature type="compositionally biased region" description="Basic and acidic residues" evidence="9">
    <location>
        <begin position="1521"/>
        <end position="1533"/>
    </location>
</feature>